<evidence type="ECO:0000313" key="2">
    <source>
        <dbReference type="EMBL" id="ROR92227.1"/>
    </source>
</evidence>
<accession>A0A3N2CXG4</accession>
<dbReference type="Proteomes" id="UP000281738">
    <property type="component" value="Unassembled WGS sequence"/>
</dbReference>
<keyword evidence="3" id="KW-1185">Reference proteome</keyword>
<keyword evidence="1" id="KW-1133">Transmembrane helix</keyword>
<keyword evidence="1" id="KW-0812">Transmembrane</keyword>
<organism evidence="2 3">
    <name type="scientific">Nocardioides aurantiacus</name>
    <dbReference type="NCBI Taxonomy" id="86796"/>
    <lineage>
        <taxon>Bacteria</taxon>
        <taxon>Bacillati</taxon>
        <taxon>Actinomycetota</taxon>
        <taxon>Actinomycetes</taxon>
        <taxon>Propionibacteriales</taxon>
        <taxon>Nocardioidaceae</taxon>
        <taxon>Nocardioides</taxon>
    </lineage>
</organism>
<dbReference type="RefSeq" id="WP_211332564.1">
    <property type="nucleotide sequence ID" value="NZ_RKHO01000001.1"/>
</dbReference>
<feature type="transmembrane region" description="Helical" evidence="1">
    <location>
        <begin position="45"/>
        <end position="65"/>
    </location>
</feature>
<evidence type="ECO:0000256" key="1">
    <source>
        <dbReference type="SAM" id="Phobius"/>
    </source>
</evidence>
<dbReference type="AlphaFoldDB" id="A0A3N2CXG4"/>
<comment type="caution">
    <text evidence="2">The sequence shown here is derived from an EMBL/GenBank/DDBJ whole genome shotgun (WGS) entry which is preliminary data.</text>
</comment>
<gene>
    <name evidence="2" type="ORF">EDD33_3113</name>
</gene>
<name>A0A3N2CXG4_9ACTN</name>
<feature type="transmembrane region" description="Helical" evidence="1">
    <location>
        <begin position="12"/>
        <end position="33"/>
    </location>
</feature>
<keyword evidence="1" id="KW-0472">Membrane</keyword>
<dbReference type="EMBL" id="RKHO01000001">
    <property type="protein sequence ID" value="ROR92227.1"/>
    <property type="molecule type" value="Genomic_DNA"/>
</dbReference>
<reference evidence="2 3" key="1">
    <citation type="submission" date="2018-11" db="EMBL/GenBank/DDBJ databases">
        <title>Sequencing the genomes of 1000 actinobacteria strains.</title>
        <authorList>
            <person name="Klenk H.-P."/>
        </authorList>
    </citation>
    <scope>NUCLEOTIDE SEQUENCE [LARGE SCALE GENOMIC DNA]</scope>
    <source>
        <strain evidence="2 3">DSM 12652</strain>
    </source>
</reference>
<proteinExistence type="predicted"/>
<evidence type="ECO:0000313" key="3">
    <source>
        <dbReference type="Proteomes" id="UP000281738"/>
    </source>
</evidence>
<sequence>MLITNHVLSGALVGRAAPGPVSAFALGVASHFAIDTVPHWGDDRIFLQVAVPDGLVGLGAMAWVWRTTEASARVRVLAGMAGACLPDADKPSTLFFGRSPFPAAVDEWHRGIQRESVRRLPQEFAVAALGVLVVRRLSRAAGRRAARPTSSG</sequence>
<protein>
    <submittedName>
        <fullName evidence="2">Uncharacterized protein</fullName>
    </submittedName>
</protein>